<proteinExistence type="predicted"/>
<feature type="signal peptide" evidence="1">
    <location>
        <begin position="1"/>
        <end position="29"/>
    </location>
</feature>
<dbReference type="InterPro" id="IPR002696">
    <property type="entry name" value="Membr_insert_effic_factor_YidD"/>
</dbReference>
<evidence type="ECO:0000313" key="3">
    <source>
        <dbReference type="Proteomes" id="UP000186917"/>
    </source>
</evidence>
<dbReference type="NCBIfam" id="TIGR00278">
    <property type="entry name" value="membrane protein insertion efficiency factor YidD"/>
    <property type="match status" value="1"/>
</dbReference>
<dbReference type="PANTHER" id="PTHR33383">
    <property type="entry name" value="MEMBRANE PROTEIN INSERTION EFFICIENCY FACTOR-RELATED"/>
    <property type="match status" value="1"/>
</dbReference>
<protein>
    <submittedName>
        <fullName evidence="2">Haemolytic domain-containing protein</fullName>
    </submittedName>
</protein>
<reference evidence="3" key="1">
    <citation type="submission" date="2017-01" db="EMBL/GenBank/DDBJ databases">
        <authorList>
            <person name="Varghese N."/>
            <person name="Submissions S."/>
        </authorList>
    </citation>
    <scope>NUCLEOTIDE SEQUENCE [LARGE SCALE GENOMIC DNA]</scope>
    <source>
        <strain evidence="3">DSM 21054</strain>
    </source>
</reference>
<organism evidence="2 3">
    <name type="scientific">Filimonas lacunae</name>
    <dbReference type="NCBI Taxonomy" id="477680"/>
    <lineage>
        <taxon>Bacteria</taxon>
        <taxon>Pseudomonadati</taxon>
        <taxon>Bacteroidota</taxon>
        <taxon>Chitinophagia</taxon>
        <taxon>Chitinophagales</taxon>
        <taxon>Chitinophagaceae</taxon>
        <taxon>Filimonas</taxon>
    </lineage>
</organism>
<dbReference type="PANTHER" id="PTHR33383:SF1">
    <property type="entry name" value="MEMBRANE PROTEIN INSERTION EFFICIENCY FACTOR-RELATED"/>
    <property type="match status" value="1"/>
</dbReference>
<dbReference type="AlphaFoldDB" id="A0A1N7PS89"/>
<accession>A0A1N7PS89</accession>
<dbReference type="STRING" id="477680.SAMN05421788_10410"/>
<feature type="chain" id="PRO_5013201751" evidence="1">
    <location>
        <begin position="30"/>
        <end position="160"/>
    </location>
</feature>
<name>A0A1N7PS89_9BACT</name>
<dbReference type="OrthoDB" id="955654at2"/>
<evidence type="ECO:0000256" key="1">
    <source>
        <dbReference type="SAM" id="SignalP"/>
    </source>
</evidence>
<dbReference type="RefSeq" id="WP_076379377.1">
    <property type="nucleotide sequence ID" value="NZ_AP017422.1"/>
</dbReference>
<keyword evidence="3" id="KW-1185">Reference proteome</keyword>
<dbReference type="SMART" id="SM01234">
    <property type="entry name" value="Haemolytic"/>
    <property type="match status" value="1"/>
</dbReference>
<dbReference type="Proteomes" id="UP000186917">
    <property type="component" value="Unassembled WGS sequence"/>
</dbReference>
<dbReference type="EMBL" id="FTOR01000004">
    <property type="protein sequence ID" value="SIT13420.1"/>
    <property type="molecule type" value="Genomic_DNA"/>
</dbReference>
<dbReference type="Pfam" id="PF01809">
    <property type="entry name" value="YidD"/>
    <property type="match status" value="1"/>
</dbReference>
<gene>
    <name evidence="2" type="ORF">SAMN05421788_10410</name>
</gene>
<evidence type="ECO:0000313" key="2">
    <source>
        <dbReference type="EMBL" id="SIT13420.1"/>
    </source>
</evidence>
<sequence length="160" mass="18203">MLKFNVSKPLPLFSKWIALVLLVSVTSIAHTQTASDIMLVKQTSFYTPERYYKRAGNNDSILQTQHKNVIAAWNPFALAMKGSMFIYQHVLTQQLSRKCPYEISCSNYSKHAIHEFGLIKGMFVSADRLLRCNRLSASDISPLDIDLRTGAITDDLNKYR</sequence>
<keyword evidence="1" id="KW-0732">Signal</keyword>